<feature type="region of interest" description="Disordered" evidence="1">
    <location>
        <begin position="243"/>
        <end position="282"/>
    </location>
</feature>
<evidence type="ECO:0000313" key="4">
    <source>
        <dbReference type="Proteomes" id="UP000807353"/>
    </source>
</evidence>
<evidence type="ECO:0000256" key="1">
    <source>
        <dbReference type="SAM" id="MobiDB-lite"/>
    </source>
</evidence>
<keyword evidence="2" id="KW-0812">Transmembrane</keyword>
<feature type="transmembrane region" description="Helical" evidence="2">
    <location>
        <begin position="164"/>
        <end position="187"/>
    </location>
</feature>
<sequence length="282" mass="31291">MEYVVHGQVEKAVLATTILMFLLSTAQLAAFFGEFLVQIKEIMLESAPSLDKRIVNSQGPEEKLIVTDTILLLFRRRYCNMEDLDNMGEENEHHYSPFSIMFSLIITTILEPHVSASVRITIATQATSAATNTIATGLIAYKTWWHRRLLRLAFGRSSLATTQILQILFLLVESGYIIISVVAITTYGPWLIAANTIDYVISRALGLYPTVIIILVEQRRAVWDYPALSGIISVLQFAPESGSHTDTDDQTQSVSHSTFNGVSGNGGRGRPRNGEKSVEEIV</sequence>
<evidence type="ECO:0000256" key="2">
    <source>
        <dbReference type="SAM" id="Phobius"/>
    </source>
</evidence>
<dbReference type="EMBL" id="MU150309">
    <property type="protein sequence ID" value="KAF9459871.1"/>
    <property type="molecule type" value="Genomic_DNA"/>
</dbReference>
<organism evidence="3 4">
    <name type="scientific">Collybia nuda</name>
    <dbReference type="NCBI Taxonomy" id="64659"/>
    <lineage>
        <taxon>Eukaryota</taxon>
        <taxon>Fungi</taxon>
        <taxon>Dikarya</taxon>
        <taxon>Basidiomycota</taxon>
        <taxon>Agaricomycotina</taxon>
        <taxon>Agaricomycetes</taxon>
        <taxon>Agaricomycetidae</taxon>
        <taxon>Agaricales</taxon>
        <taxon>Tricholomatineae</taxon>
        <taxon>Clitocybaceae</taxon>
        <taxon>Collybia</taxon>
    </lineage>
</organism>
<name>A0A9P5Y204_9AGAR</name>
<proteinExistence type="predicted"/>
<keyword evidence="2" id="KW-0472">Membrane</keyword>
<gene>
    <name evidence="3" type="ORF">BDZ94DRAFT_1312015</name>
</gene>
<keyword evidence="2" id="KW-1133">Transmembrane helix</keyword>
<feature type="compositionally biased region" description="Basic and acidic residues" evidence="1">
    <location>
        <begin position="272"/>
        <end position="282"/>
    </location>
</feature>
<feature type="transmembrane region" description="Helical" evidence="2">
    <location>
        <begin position="199"/>
        <end position="216"/>
    </location>
</feature>
<evidence type="ECO:0000313" key="3">
    <source>
        <dbReference type="EMBL" id="KAF9459871.1"/>
    </source>
</evidence>
<feature type="transmembrane region" description="Helical" evidence="2">
    <location>
        <begin position="12"/>
        <end position="37"/>
    </location>
</feature>
<protein>
    <submittedName>
        <fullName evidence="3">Uncharacterized protein</fullName>
    </submittedName>
</protein>
<feature type="compositionally biased region" description="Polar residues" evidence="1">
    <location>
        <begin position="250"/>
        <end position="259"/>
    </location>
</feature>
<reference evidence="3" key="1">
    <citation type="submission" date="2020-11" db="EMBL/GenBank/DDBJ databases">
        <authorList>
            <consortium name="DOE Joint Genome Institute"/>
            <person name="Ahrendt S."/>
            <person name="Riley R."/>
            <person name="Andreopoulos W."/>
            <person name="Labutti K."/>
            <person name="Pangilinan J."/>
            <person name="Ruiz-Duenas F.J."/>
            <person name="Barrasa J.M."/>
            <person name="Sanchez-Garcia M."/>
            <person name="Camarero S."/>
            <person name="Miyauchi S."/>
            <person name="Serrano A."/>
            <person name="Linde D."/>
            <person name="Babiker R."/>
            <person name="Drula E."/>
            <person name="Ayuso-Fernandez I."/>
            <person name="Pacheco R."/>
            <person name="Padilla G."/>
            <person name="Ferreira P."/>
            <person name="Barriuso J."/>
            <person name="Kellner H."/>
            <person name="Castanera R."/>
            <person name="Alfaro M."/>
            <person name="Ramirez L."/>
            <person name="Pisabarro A.G."/>
            <person name="Kuo A."/>
            <person name="Tritt A."/>
            <person name="Lipzen A."/>
            <person name="He G."/>
            <person name="Yan M."/>
            <person name="Ng V."/>
            <person name="Cullen D."/>
            <person name="Martin F."/>
            <person name="Rosso M.-N."/>
            <person name="Henrissat B."/>
            <person name="Hibbett D."/>
            <person name="Martinez A.T."/>
            <person name="Grigoriev I.V."/>
        </authorList>
    </citation>
    <scope>NUCLEOTIDE SEQUENCE</scope>
    <source>
        <strain evidence="3">CBS 247.69</strain>
    </source>
</reference>
<dbReference type="AlphaFoldDB" id="A0A9P5Y204"/>
<accession>A0A9P5Y204</accession>
<dbReference type="Proteomes" id="UP000807353">
    <property type="component" value="Unassembled WGS sequence"/>
</dbReference>
<keyword evidence="4" id="KW-1185">Reference proteome</keyword>
<comment type="caution">
    <text evidence="3">The sequence shown here is derived from an EMBL/GenBank/DDBJ whole genome shotgun (WGS) entry which is preliminary data.</text>
</comment>
<dbReference type="OrthoDB" id="2744793at2759"/>